<proteinExistence type="predicted"/>
<comment type="caution">
    <text evidence="1">The sequence shown here is derived from an EMBL/GenBank/DDBJ whole genome shotgun (WGS) entry which is preliminary data.</text>
</comment>
<keyword evidence="2" id="KW-1185">Reference proteome</keyword>
<dbReference type="Gene3D" id="3.40.50.1820">
    <property type="entry name" value="alpha/beta hydrolase"/>
    <property type="match status" value="1"/>
</dbReference>
<name>A0A9N9J706_9GLOM</name>
<accession>A0A9N9J706</accession>
<dbReference type="EMBL" id="CAJVPZ010044046">
    <property type="protein sequence ID" value="CAG8766852.1"/>
    <property type="molecule type" value="Genomic_DNA"/>
</dbReference>
<feature type="non-terminal residue" evidence="1">
    <location>
        <position position="1"/>
    </location>
</feature>
<organism evidence="1 2">
    <name type="scientific">Racocetra fulgida</name>
    <dbReference type="NCBI Taxonomy" id="60492"/>
    <lineage>
        <taxon>Eukaryota</taxon>
        <taxon>Fungi</taxon>
        <taxon>Fungi incertae sedis</taxon>
        <taxon>Mucoromycota</taxon>
        <taxon>Glomeromycotina</taxon>
        <taxon>Glomeromycetes</taxon>
        <taxon>Diversisporales</taxon>
        <taxon>Gigasporaceae</taxon>
        <taxon>Racocetra</taxon>
    </lineage>
</organism>
<evidence type="ECO:0000313" key="2">
    <source>
        <dbReference type="Proteomes" id="UP000789396"/>
    </source>
</evidence>
<feature type="non-terminal residue" evidence="1">
    <location>
        <position position="51"/>
    </location>
</feature>
<gene>
    <name evidence="1" type="ORF">RFULGI_LOCUS14761</name>
</gene>
<dbReference type="AlphaFoldDB" id="A0A9N9J706"/>
<evidence type="ECO:0000313" key="1">
    <source>
        <dbReference type="EMBL" id="CAG8766852.1"/>
    </source>
</evidence>
<dbReference type="InterPro" id="IPR029058">
    <property type="entry name" value="AB_hydrolase_fold"/>
</dbReference>
<sequence>DDIETRSEDEEGMLNSVRGINGIIRDEVDSGIPSNRIVVVVTFHLGARSIG</sequence>
<dbReference type="Proteomes" id="UP000789396">
    <property type="component" value="Unassembled WGS sequence"/>
</dbReference>
<dbReference type="OrthoDB" id="2418081at2759"/>
<reference evidence="1" key="1">
    <citation type="submission" date="2021-06" db="EMBL/GenBank/DDBJ databases">
        <authorList>
            <person name="Kallberg Y."/>
            <person name="Tangrot J."/>
            <person name="Rosling A."/>
        </authorList>
    </citation>
    <scope>NUCLEOTIDE SEQUENCE</scope>
    <source>
        <strain evidence="1">IN212</strain>
    </source>
</reference>
<protein>
    <submittedName>
        <fullName evidence="1">18619_t:CDS:1</fullName>
    </submittedName>
</protein>